<name>A0A0E9Q0H7_ANGAN</name>
<sequence length="23" mass="2664">MSHLNGLNQQCNEEVLLFSFPSR</sequence>
<protein>
    <submittedName>
        <fullName evidence="1">Uncharacterized protein</fullName>
    </submittedName>
</protein>
<dbReference type="AlphaFoldDB" id="A0A0E9Q0H7"/>
<proteinExistence type="predicted"/>
<dbReference type="EMBL" id="GBXM01098929">
    <property type="protein sequence ID" value="JAH09648.1"/>
    <property type="molecule type" value="Transcribed_RNA"/>
</dbReference>
<evidence type="ECO:0000313" key="1">
    <source>
        <dbReference type="EMBL" id="JAH09648.1"/>
    </source>
</evidence>
<organism evidence="1">
    <name type="scientific">Anguilla anguilla</name>
    <name type="common">European freshwater eel</name>
    <name type="synonym">Muraena anguilla</name>
    <dbReference type="NCBI Taxonomy" id="7936"/>
    <lineage>
        <taxon>Eukaryota</taxon>
        <taxon>Metazoa</taxon>
        <taxon>Chordata</taxon>
        <taxon>Craniata</taxon>
        <taxon>Vertebrata</taxon>
        <taxon>Euteleostomi</taxon>
        <taxon>Actinopterygii</taxon>
        <taxon>Neopterygii</taxon>
        <taxon>Teleostei</taxon>
        <taxon>Anguilliformes</taxon>
        <taxon>Anguillidae</taxon>
        <taxon>Anguilla</taxon>
    </lineage>
</organism>
<reference evidence="1" key="1">
    <citation type="submission" date="2014-11" db="EMBL/GenBank/DDBJ databases">
        <authorList>
            <person name="Amaro Gonzalez C."/>
        </authorList>
    </citation>
    <scope>NUCLEOTIDE SEQUENCE</scope>
</reference>
<reference evidence="1" key="2">
    <citation type="journal article" date="2015" name="Fish Shellfish Immunol.">
        <title>Early steps in the European eel (Anguilla anguilla)-Vibrio vulnificus interaction in the gills: Role of the RtxA13 toxin.</title>
        <authorList>
            <person name="Callol A."/>
            <person name="Pajuelo D."/>
            <person name="Ebbesson L."/>
            <person name="Teles M."/>
            <person name="MacKenzie S."/>
            <person name="Amaro C."/>
        </authorList>
    </citation>
    <scope>NUCLEOTIDE SEQUENCE</scope>
</reference>
<accession>A0A0E9Q0H7</accession>